<keyword evidence="9" id="KW-1185">Reference proteome</keyword>
<dbReference type="GO" id="GO:0006357">
    <property type="term" value="P:regulation of transcription by RNA polymerase II"/>
    <property type="evidence" value="ECO:0007669"/>
    <property type="project" value="InterPro"/>
</dbReference>
<feature type="compositionally biased region" description="Acidic residues" evidence="6">
    <location>
        <begin position="438"/>
        <end position="448"/>
    </location>
</feature>
<evidence type="ECO:0000313" key="8">
    <source>
        <dbReference type="EMBL" id="OJD10821.1"/>
    </source>
</evidence>
<accession>A0A1J9Q6N2</accession>
<dbReference type="EMBL" id="LGRN01000682">
    <property type="protein sequence ID" value="OJD10821.1"/>
    <property type="molecule type" value="Genomic_DNA"/>
</dbReference>
<dbReference type="InterPro" id="IPR036915">
    <property type="entry name" value="Cyclin-like_sf"/>
</dbReference>
<evidence type="ECO:0000256" key="4">
    <source>
        <dbReference type="ARBA" id="ARBA00025278"/>
    </source>
</evidence>
<feature type="compositionally biased region" description="Basic and acidic residues" evidence="6">
    <location>
        <begin position="993"/>
        <end position="1050"/>
    </location>
</feature>
<feature type="compositionally biased region" description="Polar residues" evidence="6">
    <location>
        <begin position="753"/>
        <end position="763"/>
    </location>
</feature>
<dbReference type="FunFam" id="1.10.472.10:FF:000201">
    <property type="entry name" value="Cyclin pch1"/>
    <property type="match status" value="1"/>
</dbReference>
<dbReference type="Pfam" id="PF09816">
    <property type="entry name" value="EAF"/>
    <property type="match status" value="1"/>
</dbReference>
<evidence type="ECO:0000256" key="3">
    <source>
        <dbReference type="ARBA" id="ARBA00014912"/>
    </source>
</evidence>
<dbReference type="CDD" id="cd20545">
    <property type="entry name" value="CYCLIN_SpCG1C-like_rpt1"/>
    <property type="match status" value="1"/>
</dbReference>
<feature type="compositionally biased region" description="Basic and acidic residues" evidence="6">
    <location>
        <begin position="768"/>
        <end position="777"/>
    </location>
</feature>
<dbReference type="CDD" id="cd20546">
    <property type="entry name" value="CYCLIN_SpCG1C_ScCTK2-like_rpt2"/>
    <property type="match status" value="1"/>
</dbReference>
<feature type="compositionally biased region" description="Pro residues" evidence="6">
    <location>
        <begin position="945"/>
        <end position="956"/>
    </location>
</feature>
<feature type="compositionally biased region" description="Basic and acidic residues" evidence="6">
    <location>
        <begin position="286"/>
        <end position="302"/>
    </location>
</feature>
<sequence>MASVASSSISPPNGGLIDPTKQAEYPILLGDKLSGKGQSSGNSYIGITYNHKSKSASRHQKAIITTTDSQHHYKLTIQDKAPSAEQQTNLIYTYHGSVDPTSLVSESETSNLVLVFDPERKAFVLEPVSTRLNFNLRSAPGKSTQQVAEQYPLLNILSGEDQISYDDQLQEGLGENDAQGAADESNPYDFRHFLPKPKTGGEGSEISTPATHQTRSNHTNSRLEPPPSSNLKTRPKAAAKAKPQANPLRQQKRQPKAAAVVKGSTKPKPKSNPLVEEVDLGLDSSSSDREELAKQTAEEHKPALAATSPGANIIVDGDLIIDMGSPPPARPAFKINPRHFSSNNTSANEADYDSDDEGEMEDLRLPSPVDTKAQAHGDDEEEEPESEGENAEQDELIDDDDLAAEMEAAFEESAREEEQERVQRLLQQQQMQQHVVSDDESEVSEEDMPATSSLMRESALPAPTPSSRILAAAQSQWIFTDAELYRTPSILDGMTIEAEHTSRSKGVNFITQVGILLKLPQLTLCTASVYLHRFFMRYSMKDLPQRPGMHPYSIAATALFLATKVEENCRKMKELIVACCRVAQKKPNMEVDEQSKEFWRWRDTILHNEDLLLEALCFDLQLEQPYRLLYDFLCYFKVQKNKRLRNSAWAFLNDSTYTVLCVQFPARTIAAAALYAAARHCEVAFEDDSLNRPWWEQLGVDLHEIRRACNRIADIYEFISVPVPGQQYAHLSARDDEPTDKTRTFHHPKSESSMDISANNSMSPGEINGRKRERDSHSGSFSQHPISIPPNGAASANQDPQPSPKRQRCEGSEAETESQSFSQPQPSSSQPSFVQAASNLNLASNPSSQTAISNSSSQGQLEMNGHGQPGNSSPPKSRIPQSARVLLNQPRQEHPLPPPPPVTVPPLPHQQPQAPRRGSYSNNPQPPSRPPPSRVPPSSTGSSVPHPPPPPPPSNPPNVDELQQRIDAIIQQGMPAEHDRSHEPRGNYYYRPSSRERERDRDRDRGYRERDSDRNRDRERDRYRDKERDRDRAKDTGRDHDLDHERDNHNHSRRRSSETSGSAAMSTSLSAPSLPAYPQPPSLIPPVPSSDTHHDLEQDQQGKRDMVETNTTAPQENDNKNYESDEGGGSEEGEV</sequence>
<feature type="compositionally biased region" description="Basic and acidic residues" evidence="6">
    <location>
        <begin position="976"/>
        <end position="985"/>
    </location>
</feature>
<feature type="compositionally biased region" description="Pro residues" evidence="6">
    <location>
        <begin position="924"/>
        <end position="935"/>
    </location>
</feature>
<dbReference type="SMART" id="SM00385">
    <property type="entry name" value="CYCLIN"/>
    <property type="match status" value="2"/>
</dbReference>
<protein>
    <recommendedName>
        <fullName evidence="3">RNA polymerase II holoenzyme cyclin-like subunit</fullName>
    </recommendedName>
</protein>
<dbReference type="OrthoDB" id="25002at2759"/>
<gene>
    <name evidence="8" type="ORF">AJ78_08267</name>
</gene>
<evidence type="ECO:0000259" key="7">
    <source>
        <dbReference type="SMART" id="SM00385"/>
    </source>
</evidence>
<dbReference type="InterPro" id="IPR006671">
    <property type="entry name" value="Cyclin_N"/>
</dbReference>
<dbReference type="Pfam" id="PF00134">
    <property type="entry name" value="Cyclin_N"/>
    <property type="match status" value="1"/>
</dbReference>
<feature type="compositionally biased region" description="Basic and acidic residues" evidence="6">
    <location>
        <begin position="412"/>
        <end position="423"/>
    </location>
</feature>
<dbReference type="VEuPathDB" id="FungiDB:AJ78_08267"/>
<evidence type="ECO:0000256" key="1">
    <source>
        <dbReference type="ARBA" id="ARBA00008638"/>
    </source>
</evidence>
<dbReference type="STRING" id="1447872.A0A1J9Q6N2"/>
<dbReference type="PANTHER" id="PTHR10026">
    <property type="entry name" value="CYCLIN"/>
    <property type="match status" value="1"/>
</dbReference>
<dbReference type="InterPro" id="IPR043198">
    <property type="entry name" value="Cyclin/Ssn8"/>
</dbReference>
<proteinExistence type="inferred from homology"/>
<evidence type="ECO:0000256" key="6">
    <source>
        <dbReference type="SAM" id="MobiDB-lite"/>
    </source>
</evidence>
<feature type="compositionally biased region" description="Polar residues" evidence="6">
    <location>
        <begin position="339"/>
        <end position="348"/>
    </location>
</feature>
<feature type="compositionally biased region" description="Polar residues" evidence="6">
    <location>
        <begin position="1"/>
        <end position="11"/>
    </location>
</feature>
<feature type="compositionally biased region" description="Polar residues" evidence="6">
    <location>
        <begin position="1059"/>
        <end position="1071"/>
    </location>
</feature>
<keyword evidence="5" id="KW-0195">Cyclin</keyword>
<feature type="domain" description="Cyclin-like" evidence="7">
    <location>
        <begin position="508"/>
        <end position="614"/>
    </location>
</feature>
<feature type="domain" description="Cyclin-like" evidence="7">
    <location>
        <begin position="627"/>
        <end position="714"/>
    </location>
</feature>
<comment type="subunit">
    <text evidence="2">Component of the SRB8-11 complex, a regulatory module of the Mediator complex.</text>
</comment>
<feature type="compositionally biased region" description="Acidic residues" evidence="6">
    <location>
        <begin position="378"/>
        <end position="395"/>
    </location>
</feature>
<feature type="compositionally biased region" description="Pro residues" evidence="6">
    <location>
        <begin position="1075"/>
        <end position="1088"/>
    </location>
</feature>
<dbReference type="SUPFAM" id="SSF47954">
    <property type="entry name" value="Cyclin-like"/>
    <property type="match status" value="2"/>
</dbReference>
<comment type="similarity">
    <text evidence="1">Belongs to the cyclin family. Cyclin C subfamily.</text>
</comment>
<feature type="compositionally biased region" description="Basic and acidic residues" evidence="6">
    <location>
        <begin position="1091"/>
        <end position="1107"/>
    </location>
</feature>
<dbReference type="FunFam" id="1.10.472.10:FF:000072">
    <property type="entry name" value="Cyclin Pch1"/>
    <property type="match status" value="1"/>
</dbReference>
<feature type="compositionally biased region" description="Low complexity" evidence="6">
    <location>
        <begin position="818"/>
        <end position="858"/>
    </location>
</feature>
<dbReference type="Proteomes" id="UP000182235">
    <property type="component" value="Unassembled WGS sequence"/>
</dbReference>
<evidence type="ECO:0000256" key="2">
    <source>
        <dbReference type="ARBA" id="ARBA00011612"/>
    </source>
</evidence>
<comment type="function">
    <text evidence="4">Component of the SRB8-11 complex. The SRB8-11 complex is a regulatory module of the Mediator complex which is itself involved in regulation of basal and activated RNA polymerase II-dependent transcription. The SRB8-11 complex may be involved in the transcriptional repression of a subset of genes regulated by Mediator. It may inhibit the association of the Mediator complex with RNA polymerase II to form the holoenzyme complex. The SRB8-11 complex phosphorylates the C-terminal domain (CTD) of the largest subunit of RNA polymerase II.</text>
</comment>
<feature type="region of interest" description="Disordered" evidence="6">
    <location>
        <begin position="731"/>
        <end position="1135"/>
    </location>
</feature>
<feature type="compositionally biased region" description="Polar residues" evidence="6">
    <location>
        <begin position="205"/>
        <end position="222"/>
    </location>
</feature>
<dbReference type="InterPro" id="IPR019194">
    <property type="entry name" value="Tscrpt_elong_fac_Eaf_N"/>
</dbReference>
<name>A0A1J9Q6N2_9EURO</name>
<organism evidence="8 9">
    <name type="scientific">Emergomyces pasteurianus Ep9510</name>
    <dbReference type="NCBI Taxonomy" id="1447872"/>
    <lineage>
        <taxon>Eukaryota</taxon>
        <taxon>Fungi</taxon>
        <taxon>Dikarya</taxon>
        <taxon>Ascomycota</taxon>
        <taxon>Pezizomycotina</taxon>
        <taxon>Eurotiomycetes</taxon>
        <taxon>Eurotiomycetidae</taxon>
        <taxon>Onygenales</taxon>
        <taxon>Ajellomycetaceae</taxon>
        <taxon>Emergomyces</taxon>
    </lineage>
</organism>
<feature type="compositionally biased region" description="Low complexity" evidence="6">
    <location>
        <begin position="424"/>
        <end position="435"/>
    </location>
</feature>
<dbReference type="Gene3D" id="1.10.472.10">
    <property type="entry name" value="Cyclin-like"/>
    <property type="match status" value="2"/>
</dbReference>
<feature type="region of interest" description="Disordered" evidence="6">
    <location>
        <begin position="325"/>
        <end position="395"/>
    </location>
</feature>
<comment type="caution">
    <text evidence="8">The sequence shown here is derived from an EMBL/GenBank/DDBJ whole genome shotgun (WGS) entry which is preliminary data.</text>
</comment>
<evidence type="ECO:0000256" key="5">
    <source>
        <dbReference type="RuleBase" id="RU000383"/>
    </source>
</evidence>
<dbReference type="AlphaFoldDB" id="A0A1J9Q6N2"/>
<feature type="region of interest" description="Disordered" evidence="6">
    <location>
        <begin position="176"/>
        <end position="309"/>
    </location>
</feature>
<reference evidence="8 9" key="1">
    <citation type="submission" date="2015-07" db="EMBL/GenBank/DDBJ databases">
        <title>Emmonsia species relationships and genome sequence.</title>
        <authorList>
            <consortium name="The Broad Institute Genomics Platform"/>
            <person name="Cuomo C.A."/>
            <person name="Munoz J.F."/>
            <person name="Imamovic A."/>
            <person name="Priest M.E."/>
            <person name="Young S."/>
            <person name="Clay O.K."/>
            <person name="McEwen J.G."/>
        </authorList>
    </citation>
    <scope>NUCLEOTIDE SEQUENCE [LARGE SCALE GENOMIC DNA]</scope>
    <source>
        <strain evidence="8 9">UAMH 9510</strain>
    </source>
</reference>
<dbReference type="GO" id="GO:0016538">
    <property type="term" value="F:cyclin-dependent protein serine/threonine kinase regulator activity"/>
    <property type="evidence" value="ECO:0007669"/>
    <property type="project" value="InterPro"/>
</dbReference>
<feature type="region of interest" description="Disordered" evidence="6">
    <location>
        <begin position="1"/>
        <end position="20"/>
    </location>
</feature>
<feature type="compositionally biased region" description="Acidic residues" evidence="6">
    <location>
        <begin position="350"/>
        <end position="360"/>
    </location>
</feature>
<feature type="compositionally biased region" description="Basic and acidic residues" evidence="6">
    <location>
        <begin position="732"/>
        <end position="752"/>
    </location>
</feature>
<feature type="region of interest" description="Disordered" evidence="6">
    <location>
        <begin position="410"/>
        <end position="461"/>
    </location>
</feature>
<evidence type="ECO:0000313" key="9">
    <source>
        <dbReference type="Proteomes" id="UP000182235"/>
    </source>
</evidence>
<dbReference type="InterPro" id="IPR013763">
    <property type="entry name" value="Cyclin-like_dom"/>
</dbReference>
<feature type="compositionally biased region" description="Acidic residues" evidence="6">
    <location>
        <begin position="1124"/>
        <end position="1135"/>
    </location>
</feature>
<feature type="compositionally biased region" description="Pro residues" evidence="6">
    <location>
        <begin position="895"/>
        <end position="909"/>
    </location>
</feature>